<gene>
    <name evidence="1" type="ORF">HETIRDRAFT_162959</name>
</gene>
<sequence length="74" mass="8490">MNAVRMVCPFQALLVHLDAHHAVIKGWSLVNILIVLGHGRRTPFVAMYHDQSCVIIFGYRIEWMGFHSLLEDSK</sequence>
<dbReference type="Proteomes" id="UP000030671">
    <property type="component" value="Unassembled WGS sequence"/>
</dbReference>
<dbReference type="GeneID" id="20667812"/>
<organism evidence="1 2">
    <name type="scientific">Heterobasidion irregulare (strain TC 32-1)</name>
    <dbReference type="NCBI Taxonomy" id="747525"/>
    <lineage>
        <taxon>Eukaryota</taxon>
        <taxon>Fungi</taxon>
        <taxon>Dikarya</taxon>
        <taxon>Basidiomycota</taxon>
        <taxon>Agaricomycotina</taxon>
        <taxon>Agaricomycetes</taxon>
        <taxon>Russulales</taxon>
        <taxon>Bondarzewiaceae</taxon>
        <taxon>Heterobasidion</taxon>
        <taxon>Heterobasidion annosum species complex</taxon>
    </lineage>
</organism>
<dbReference type="RefSeq" id="XP_009552412.1">
    <property type="nucleotide sequence ID" value="XM_009554117.1"/>
</dbReference>
<keyword evidence="2" id="KW-1185">Reference proteome</keyword>
<dbReference type="EMBL" id="KI925465">
    <property type="protein sequence ID" value="ETW76204.1"/>
    <property type="molecule type" value="Genomic_DNA"/>
</dbReference>
<dbReference type="AlphaFoldDB" id="W4JRV4"/>
<accession>W4JRV4</accession>
<dbReference type="HOGENOM" id="CLU_2688127_0_0_1"/>
<name>W4JRV4_HETIT</name>
<reference evidence="1 2" key="1">
    <citation type="journal article" date="2012" name="New Phytol.">
        <title>Insight into trade-off between wood decay and parasitism from the genome of a fungal forest pathogen.</title>
        <authorList>
            <person name="Olson A."/>
            <person name="Aerts A."/>
            <person name="Asiegbu F."/>
            <person name="Belbahri L."/>
            <person name="Bouzid O."/>
            <person name="Broberg A."/>
            <person name="Canback B."/>
            <person name="Coutinho P.M."/>
            <person name="Cullen D."/>
            <person name="Dalman K."/>
            <person name="Deflorio G."/>
            <person name="van Diepen L.T."/>
            <person name="Dunand C."/>
            <person name="Duplessis S."/>
            <person name="Durling M."/>
            <person name="Gonthier P."/>
            <person name="Grimwood J."/>
            <person name="Fossdal C.G."/>
            <person name="Hansson D."/>
            <person name="Henrissat B."/>
            <person name="Hietala A."/>
            <person name="Himmelstrand K."/>
            <person name="Hoffmeister D."/>
            <person name="Hogberg N."/>
            <person name="James T.Y."/>
            <person name="Karlsson M."/>
            <person name="Kohler A."/>
            <person name="Kues U."/>
            <person name="Lee Y.H."/>
            <person name="Lin Y.C."/>
            <person name="Lind M."/>
            <person name="Lindquist E."/>
            <person name="Lombard V."/>
            <person name="Lucas S."/>
            <person name="Lunden K."/>
            <person name="Morin E."/>
            <person name="Murat C."/>
            <person name="Park J."/>
            <person name="Raffaello T."/>
            <person name="Rouze P."/>
            <person name="Salamov A."/>
            <person name="Schmutz J."/>
            <person name="Solheim H."/>
            <person name="Stahlberg J."/>
            <person name="Velez H."/>
            <person name="de Vries R.P."/>
            <person name="Wiebenga A."/>
            <person name="Woodward S."/>
            <person name="Yakovlev I."/>
            <person name="Garbelotto M."/>
            <person name="Martin F."/>
            <person name="Grigoriev I.V."/>
            <person name="Stenlid J."/>
        </authorList>
    </citation>
    <scope>NUCLEOTIDE SEQUENCE [LARGE SCALE GENOMIC DNA]</scope>
    <source>
        <strain evidence="1 2">TC 32-1</strain>
    </source>
</reference>
<proteinExistence type="predicted"/>
<protein>
    <submittedName>
        <fullName evidence="1">Uncharacterized protein</fullName>
    </submittedName>
</protein>
<dbReference type="KEGG" id="hir:HETIRDRAFT_162959"/>
<evidence type="ECO:0000313" key="2">
    <source>
        <dbReference type="Proteomes" id="UP000030671"/>
    </source>
</evidence>
<dbReference type="InParanoid" id="W4JRV4"/>
<evidence type="ECO:0000313" key="1">
    <source>
        <dbReference type="EMBL" id="ETW76204.1"/>
    </source>
</evidence>